<keyword evidence="2" id="KW-0808">Transferase</keyword>
<sequence>MNIARAIRHEILMWIQFVVKYIPGRTGCWIRNILYPYRCGNNVTIWDGVQIDKPSNLVIGNNVSINRGSFINAEGGVFIGSDVLIGPNVIIYSQNHNFTGEELTRLCGYQKAPVVIEDNVWIASGCILLPGIKLGKGCVVGAGSIVTRDVPPKCLALGSPARVVKEL</sequence>
<reference evidence="3 4" key="1">
    <citation type="journal article" date="2003" name="Science">
        <title>Genome of Geobacter sulfurreducens: metal reduction in subsurface environments.</title>
        <authorList>
            <person name="Methe B.A."/>
            <person name="Nelson K.E."/>
            <person name="Eisen J.A."/>
            <person name="Paulsen I.T."/>
            <person name="Nelson W."/>
            <person name="Heidelberg J.F."/>
            <person name="Wu D."/>
            <person name="Wu M."/>
            <person name="Ward N."/>
            <person name="Beanan M.J."/>
            <person name="Dodson R.J."/>
            <person name="Madupu R."/>
            <person name="Brinkac L.M."/>
            <person name="Daugherty S.C."/>
            <person name="DeBoy R.T."/>
            <person name="Durkin A.S."/>
            <person name="Gwinn M."/>
            <person name="Kolonay J.F."/>
            <person name="Sullivan S.A."/>
            <person name="Haft D.H."/>
            <person name="Selengut J."/>
            <person name="Davidsen T.M."/>
            <person name="Zafar N."/>
            <person name="White O."/>
            <person name="Tran B."/>
            <person name="Romero C."/>
            <person name="Forberger H.A."/>
            <person name="Weidman J."/>
            <person name="Khouri H."/>
            <person name="Feldblyum T.V."/>
            <person name="Utterback T.R."/>
            <person name="Van Aken S.E."/>
            <person name="Lovley D.R."/>
            <person name="Fraser C.M."/>
        </authorList>
    </citation>
    <scope>NUCLEOTIDE SEQUENCE [LARGE SCALE GENOMIC DNA]</scope>
    <source>
        <strain evidence="4">ATCC 51573 / DSM 12127 / PCA</strain>
    </source>
</reference>
<evidence type="ECO:0000313" key="4">
    <source>
        <dbReference type="Proteomes" id="UP000000577"/>
    </source>
</evidence>
<dbReference type="EnsemblBacteria" id="AFP20444">
    <property type="protein sequence ID" value="AFP20444"/>
    <property type="gene ID" value="GSU3543"/>
</dbReference>
<dbReference type="KEGG" id="gsu:GSU3543"/>
<dbReference type="Proteomes" id="UP000000577">
    <property type="component" value="Chromosome"/>
</dbReference>
<evidence type="ECO:0000256" key="1">
    <source>
        <dbReference type="ARBA" id="ARBA00007274"/>
    </source>
</evidence>
<dbReference type="PANTHER" id="PTHR23416:SF23">
    <property type="entry name" value="ACETYLTRANSFERASE C18B11.09C-RELATED"/>
    <property type="match status" value="1"/>
</dbReference>
<gene>
    <name evidence="3" type="ordered locus">GSU3543</name>
</gene>
<name>I7F9J0_GEOSL</name>
<dbReference type="InParanoid" id="I7F9J0"/>
<protein>
    <submittedName>
        <fullName evidence="3">Acyltransferase, left-handed parallel beta-helix (Hexapeptide repeat) family</fullName>
    </submittedName>
</protein>
<organism evidence="3 4">
    <name type="scientific">Geobacter sulfurreducens (strain ATCC 51573 / DSM 12127 / PCA)</name>
    <dbReference type="NCBI Taxonomy" id="243231"/>
    <lineage>
        <taxon>Bacteria</taxon>
        <taxon>Pseudomonadati</taxon>
        <taxon>Thermodesulfobacteriota</taxon>
        <taxon>Desulfuromonadia</taxon>
        <taxon>Geobacterales</taxon>
        <taxon>Geobacteraceae</taxon>
        <taxon>Geobacter</taxon>
    </lineage>
</organism>
<dbReference type="SUPFAM" id="SSF51161">
    <property type="entry name" value="Trimeric LpxA-like enzymes"/>
    <property type="match status" value="1"/>
</dbReference>
<comment type="similarity">
    <text evidence="1">Belongs to the transferase hexapeptide repeat family.</text>
</comment>
<dbReference type="HOGENOM" id="CLU_051638_7_0_7"/>
<dbReference type="AlphaFoldDB" id="I7F9J0"/>
<proteinExistence type="inferred from homology"/>
<dbReference type="GO" id="GO:0008374">
    <property type="term" value="F:O-acyltransferase activity"/>
    <property type="evidence" value="ECO:0000318"/>
    <property type="project" value="GO_Central"/>
</dbReference>
<dbReference type="EMBL" id="AE017180">
    <property type="protein sequence ID" value="AFP20444.1"/>
    <property type="molecule type" value="Genomic_DNA"/>
</dbReference>
<keyword evidence="4" id="KW-1185">Reference proteome</keyword>
<dbReference type="CDD" id="cd04647">
    <property type="entry name" value="LbH_MAT_like"/>
    <property type="match status" value="1"/>
</dbReference>
<accession>I7F9J0</accession>
<dbReference type="OrthoDB" id="9782091at2"/>
<dbReference type="PANTHER" id="PTHR23416">
    <property type="entry name" value="SIALIC ACID SYNTHASE-RELATED"/>
    <property type="match status" value="1"/>
</dbReference>
<dbReference type="InterPro" id="IPR001451">
    <property type="entry name" value="Hexapep"/>
</dbReference>
<dbReference type="Gene3D" id="2.160.10.10">
    <property type="entry name" value="Hexapeptide repeat proteins"/>
    <property type="match status" value="1"/>
</dbReference>
<dbReference type="RefSeq" id="WP_010942495.1">
    <property type="nucleotide sequence ID" value="NC_002939.5"/>
</dbReference>
<dbReference type="FunCoup" id="I7F9J0">
    <property type="interactions" value="126"/>
</dbReference>
<dbReference type="SMR" id="I7F9J0"/>
<dbReference type="Pfam" id="PF00132">
    <property type="entry name" value="Hexapep"/>
    <property type="match status" value="1"/>
</dbReference>
<evidence type="ECO:0000313" key="3">
    <source>
        <dbReference type="EMBL" id="AFP20444.1"/>
    </source>
</evidence>
<keyword evidence="3" id="KW-0012">Acyltransferase</keyword>
<dbReference type="InterPro" id="IPR051159">
    <property type="entry name" value="Hexapeptide_acetyltransf"/>
</dbReference>
<dbReference type="eggNOG" id="COG0110">
    <property type="taxonomic scope" value="Bacteria"/>
</dbReference>
<dbReference type="InterPro" id="IPR011004">
    <property type="entry name" value="Trimer_LpxA-like_sf"/>
</dbReference>
<dbReference type="STRING" id="243231.GSU3543"/>
<evidence type="ECO:0000256" key="2">
    <source>
        <dbReference type="ARBA" id="ARBA00022679"/>
    </source>
</evidence>
<reference evidence="3 4" key="2">
    <citation type="journal article" date="2012" name="BMC Genomics">
        <title>Comparative genomic analysis of Geobacter sulfurreducens KN400, a strain with enhanced capacity for extracellular electron transfer and electricity production.</title>
        <authorList>
            <person name="Butler J.E."/>
            <person name="Young N.D."/>
            <person name="Aklujkar M."/>
            <person name="Lovley D.R."/>
        </authorList>
    </citation>
    <scope>NUCLEOTIDE SEQUENCE [LARGE SCALE GENOMIC DNA]</scope>
    <source>
        <strain evidence="4">ATCC 51573 / DSM 12127 / PCA</strain>
    </source>
</reference>